<name>A0A024G5E2_9STRA</name>
<dbReference type="EMBL" id="CAIX01000027">
    <property type="protein sequence ID" value="CCI41966.1"/>
    <property type="molecule type" value="Genomic_DNA"/>
</dbReference>
<feature type="region of interest" description="Disordered" evidence="4">
    <location>
        <begin position="138"/>
        <end position="161"/>
    </location>
</feature>
<dbReference type="PANTHER" id="PTHR44324">
    <property type="entry name" value="WD40 REPEAT DOMAIN 95"/>
    <property type="match status" value="1"/>
</dbReference>
<feature type="repeat" description="WD" evidence="3">
    <location>
        <begin position="443"/>
        <end position="484"/>
    </location>
</feature>
<proteinExistence type="predicted"/>
<dbReference type="InParanoid" id="A0A024G5E2"/>
<evidence type="ECO:0000256" key="2">
    <source>
        <dbReference type="ARBA" id="ARBA00022837"/>
    </source>
</evidence>
<dbReference type="Gene3D" id="1.10.238.10">
    <property type="entry name" value="EF-hand"/>
    <property type="match status" value="1"/>
</dbReference>
<keyword evidence="7" id="KW-1185">Reference proteome</keyword>
<reference evidence="6 7" key="1">
    <citation type="submission" date="2012-05" db="EMBL/GenBank/DDBJ databases">
        <title>Recombination and specialization in a pathogen metapopulation.</title>
        <authorList>
            <person name="Gardiner A."/>
            <person name="Kemen E."/>
            <person name="Schultz-Larsen T."/>
            <person name="MacLean D."/>
            <person name="Van Oosterhout C."/>
            <person name="Jones J.D.G."/>
        </authorList>
    </citation>
    <scope>NUCLEOTIDE SEQUENCE [LARGE SCALE GENOMIC DNA]</scope>
    <source>
        <strain evidence="6 7">Ac Nc2</strain>
    </source>
</reference>
<dbReference type="GO" id="GO:0005509">
    <property type="term" value="F:calcium ion binding"/>
    <property type="evidence" value="ECO:0007669"/>
    <property type="project" value="InterPro"/>
</dbReference>
<dbReference type="STRING" id="65357.A0A024G5E2"/>
<dbReference type="SUPFAM" id="SSF50978">
    <property type="entry name" value="WD40 repeat-like"/>
    <property type="match status" value="2"/>
</dbReference>
<feature type="region of interest" description="Disordered" evidence="4">
    <location>
        <begin position="770"/>
        <end position="796"/>
    </location>
</feature>
<dbReference type="SMART" id="SM00320">
    <property type="entry name" value="WD40"/>
    <property type="match status" value="9"/>
</dbReference>
<evidence type="ECO:0000313" key="6">
    <source>
        <dbReference type="EMBL" id="CCI41966.1"/>
    </source>
</evidence>
<dbReference type="SUPFAM" id="SSF47473">
    <property type="entry name" value="EF-hand"/>
    <property type="match status" value="1"/>
</dbReference>
<dbReference type="PANTHER" id="PTHR44324:SF4">
    <property type="entry name" value="WD40 REPEAT DOMAIN 95"/>
    <property type="match status" value="1"/>
</dbReference>
<dbReference type="InterPro" id="IPR011992">
    <property type="entry name" value="EF-hand-dom_pair"/>
</dbReference>
<feature type="repeat" description="WD" evidence="3">
    <location>
        <begin position="400"/>
        <end position="432"/>
    </location>
</feature>
<feature type="domain" description="EF-hand" evidence="5">
    <location>
        <begin position="85"/>
        <end position="120"/>
    </location>
</feature>
<accession>A0A024G5E2</accession>
<comment type="caution">
    <text evidence="6">The sequence shown here is derived from an EMBL/GenBank/DDBJ whole genome shotgun (WGS) entry which is preliminary data.</text>
</comment>
<dbReference type="OrthoDB" id="112761at2759"/>
<feature type="repeat" description="WD" evidence="3">
    <location>
        <begin position="171"/>
        <end position="203"/>
    </location>
</feature>
<dbReference type="Pfam" id="PF00400">
    <property type="entry name" value="WD40"/>
    <property type="match status" value="3"/>
</dbReference>
<evidence type="ECO:0000259" key="5">
    <source>
        <dbReference type="PROSITE" id="PS50222"/>
    </source>
</evidence>
<evidence type="ECO:0000256" key="3">
    <source>
        <dbReference type="PROSITE-ProRule" id="PRU00221"/>
    </source>
</evidence>
<dbReference type="Proteomes" id="UP000053237">
    <property type="component" value="Unassembled WGS sequence"/>
</dbReference>
<keyword evidence="1" id="KW-0677">Repeat</keyword>
<dbReference type="InterPro" id="IPR036322">
    <property type="entry name" value="WD40_repeat_dom_sf"/>
</dbReference>
<dbReference type="InterPro" id="IPR001680">
    <property type="entry name" value="WD40_rpt"/>
</dbReference>
<gene>
    <name evidence="6" type="ORF">BN9_027500</name>
</gene>
<sequence length="1465" mass="165367">MLILPQQNTWKPINQLEIILVPCLKISGGCLLVAIMNESGRRAFGFSRDEIGVSQLETLEEKFADGSLNEDEFISLFREIVHPAPSKLQLIELFRKIDANSDGTVDWDELTNYMFLDGSNAHSIDAGEALHPYYETNQAEAKSHSHKRSETRPEHNSGSTDEISRLLLHREEQHKECVTRILRVEKPNLYITTSKDGTVRTWNPLTLEYQGCLTMQNSWITDCCYMKRSNRLAITCMNRNLSFYDLNAHGTIGQLPDYSKKQCIPLCIAYIDEAYDSMEALVVGDDSGGMTVMKCSTYWNSIDPRSLPKRAPANVSVASSVFPADNHTGGPEISTLSRAGTPSSSVLDQRAFSSQVRLKKHSDWITRIKWVGEIQAIIAGSLDSTISIVDVDRMVTKFEYTQHKKSVYDLIWCPSARLVASCGQERDISIWNPYSCQRAVGILRGHNTSVCHLASDDINQQLISVSSENVFKIWDLRMQRCLQTFTDTFASTGGARHTVSSIFHDPKLSCLMSATLGLSRWPFKQVVDEELGSLDNHPSNSIETKSKDVLIPKQRSSRDIPVSLAIYNDVFHQIVTADSESIVRIWSAESGQGTFHFENAHGSSPITAITFDSAGRRLLTGAHDGTCIFMWNFSNGALVKKFYKNPKALSDQDTPKSRPYKLRRSAGRQLTIPNAPCTPRTPYRPTFSRHHKILEFACGEDREVGGKMQEGSEELCGSKMTQLKSEDERPKTSRKNSIRFESVCEENEESTEDEEDDKYMGDFIIEMRENRFESPKLPSSPSKGPERKTAEKYGEKKHRRGNEITCILDIERNIRVGMADCVCQRLICSVGWDDMIYLWEDKVSEKESYPLDTLPHSSSESTLQDSTVHIQDLLVIVFIPPSHIATAGGDGQIFLWSLNLRKLVMQLYKGIGSIEAMVYAEKLELLLAAGEGENLICINPHQGTCQMLSLKLSKYELDSVIVSMRCDKASSVIVTGDSAGLIKLWDLRINDTNTSILLGYICHWKLGHTSIVSLDLLESSLSHQFYILVSCIKGRVTIWTMCGILVGVVGRQRTWKLGHPSTYSCTKSACHWTMLSDERHKGIGRRESLFTQSTSVQFLQMIRTPQILPCAILSTLHGQPDSQEDALLEDVLPRPGEVWICSAGHRGKTFKTSVSPVPGQNDRQEGDLPSPKDVQLYLDHMLQDDLTSVITVIRVSRGEISFWFGFEVESPQQKTIRLNEFVRNIYWKKQQLLTQYIDRTFRYVVRIRKQKSLSEMIGSEAGQSYRVSAILVKSMDRVLTAPFAREFWAMDVEGCEHKLQPLNCSVSPARLIAAEAIQVEQMQMEAVYRGTRRDHRPVVRVPIAPQPESRSIVDVTVNSGIGVVSEKESSVRLSSMVTLPRVFQSTEKRSLGGISLKMSAIRMRHDPSFDFRRIYNLDKVPKQFRALLNQNCELNEKIVKEMPKKLMMKSLKERRVFEGIVPMSQ</sequence>
<keyword evidence="2" id="KW-0106">Calcium</keyword>
<evidence type="ECO:0000313" key="7">
    <source>
        <dbReference type="Proteomes" id="UP000053237"/>
    </source>
</evidence>
<feature type="region of interest" description="Disordered" evidence="4">
    <location>
        <begin position="709"/>
        <end position="756"/>
    </location>
</feature>
<dbReference type="InterPro" id="IPR002048">
    <property type="entry name" value="EF_hand_dom"/>
</dbReference>
<dbReference type="PROSITE" id="PS50082">
    <property type="entry name" value="WD_REPEATS_2"/>
    <property type="match status" value="3"/>
</dbReference>
<evidence type="ECO:0000256" key="4">
    <source>
        <dbReference type="SAM" id="MobiDB-lite"/>
    </source>
</evidence>
<keyword evidence="3" id="KW-0853">WD repeat</keyword>
<dbReference type="Gene3D" id="2.130.10.10">
    <property type="entry name" value="YVTN repeat-like/Quinoprotein amine dehydrogenase"/>
    <property type="match status" value="4"/>
</dbReference>
<protein>
    <recommendedName>
        <fullName evidence="5">EF-hand domain-containing protein</fullName>
    </recommendedName>
</protein>
<feature type="compositionally biased region" description="Basic and acidic residues" evidence="4">
    <location>
        <begin position="784"/>
        <end position="794"/>
    </location>
</feature>
<dbReference type="PROSITE" id="PS50294">
    <property type="entry name" value="WD_REPEATS_REGION"/>
    <property type="match status" value="1"/>
</dbReference>
<organism evidence="6 7">
    <name type="scientific">Albugo candida</name>
    <dbReference type="NCBI Taxonomy" id="65357"/>
    <lineage>
        <taxon>Eukaryota</taxon>
        <taxon>Sar</taxon>
        <taxon>Stramenopiles</taxon>
        <taxon>Oomycota</taxon>
        <taxon>Peronosporomycetes</taxon>
        <taxon>Albuginales</taxon>
        <taxon>Albuginaceae</taxon>
        <taxon>Albugo</taxon>
    </lineage>
</organism>
<evidence type="ECO:0000256" key="1">
    <source>
        <dbReference type="ARBA" id="ARBA00022737"/>
    </source>
</evidence>
<feature type="compositionally biased region" description="Acidic residues" evidence="4">
    <location>
        <begin position="743"/>
        <end position="756"/>
    </location>
</feature>
<dbReference type="PROSITE" id="PS50222">
    <property type="entry name" value="EF_HAND_2"/>
    <property type="match status" value="1"/>
</dbReference>
<dbReference type="InterPro" id="IPR015943">
    <property type="entry name" value="WD40/YVTN_repeat-like_dom_sf"/>
</dbReference>
<dbReference type="InterPro" id="IPR051242">
    <property type="entry name" value="WD-EF-hand_domain"/>
</dbReference>
<dbReference type="PROSITE" id="PS00018">
    <property type="entry name" value="EF_HAND_1"/>
    <property type="match status" value="1"/>
</dbReference>
<dbReference type="InterPro" id="IPR018247">
    <property type="entry name" value="EF_Hand_1_Ca_BS"/>
</dbReference>